<keyword evidence="6" id="KW-0560">Oxidoreductase</keyword>
<protein>
    <submittedName>
        <fullName evidence="10">2-octaprenyl-6-methoxyphenyl hydroxylase</fullName>
    </submittedName>
</protein>
<evidence type="ECO:0000313" key="10">
    <source>
        <dbReference type="EMBL" id="PCJ41777.1"/>
    </source>
</evidence>
<organism evidence="10 11">
    <name type="scientific">SAR86 cluster bacterium</name>
    <dbReference type="NCBI Taxonomy" id="2030880"/>
    <lineage>
        <taxon>Bacteria</taxon>
        <taxon>Pseudomonadati</taxon>
        <taxon>Pseudomonadota</taxon>
        <taxon>Gammaproteobacteria</taxon>
        <taxon>SAR86 cluster</taxon>
    </lineage>
</organism>
<evidence type="ECO:0000256" key="2">
    <source>
        <dbReference type="ARBA" id="ARBA00004749"/>
    </source>
</evidence>
<dbReference type="PRINTS" id="PR00420">
    <property type="entry name" value="RNGMNOXGNASE"/>
</dbReference>
<dbReference type="NCBIfam" id="TIGR01988">
    <property type="entry name" value="Ubi-OHases"/>
    <property type="match status" value="1"/>
</dbReference>
<dbReference type="InterPro" id="IPR036188">
    <property type="entry name" value="FAD/NAD-bd_sf"/>
</dbReference>
<dbReference type="NCBIfam" id="NF004356">
    <property type="entry name" value="PRK05732.1"/>
    <property type="match status" value="1"/>
</dbReference>
<comment type="similarity">
    <text evidence="3">Belongs to the UbiH/COQ6 family.</text>
</comment>
<keyword evidence="8" id="KW-0472">Membrane</keyword>
<evidence type="ECO:0000256" key="5">
    <source>
        <dbReference type="ARBA" id="ARBA00022827"/>
    </source>
</evidence>
<keyword evidence="5" id="KW-0274">FAD</keyword>
<dbReference type="Pfam" id="PF01494">
    <property type="entry name" value="FAD_binding_3"/>
    <property type="match status" value="1"/>
</dbReference>
<feature type="transmembrane region" description="Helical" evidence="8">
    <location>
        <begin position="12"/>
        <end position="34"/>
    </location>
</feature>
<accession>A0A2A5CD31</accession>
<gene>
    <name evidence="10" type="ORF">COA71_07125</name>
</gene>
<dbReference type="PANTHER" id="PTHR43876:SF8">
    <property type="entry name" value="2-OCTAPRENYL-6-METHOXYPHENOL HYDROXYLASE"/>
    <property type="match status" value="1"/>
</dbReference>
<evidence type="ECO:0000256" key="7">
    <source>
        <dbReference type="ARBA" id="ARBA00023033"/>
    </source>
</evidence>
<feature type="domain" description="FAD-binding" evidence="9">
    <location>
        <begin position="12"/>
        <end position="347"/>
    </location>
</feature>
<name>A0A2A5CD31_9GAMM</name>
<keyword evidence="8" id="KW-0812">Transmembrane</keyword>
<evidence type="ECO:0000256" key="1">
    <source>
        <dbReference type="ARBA" id="ARBA00001974"/>
    </source>
</evidence>
<keyword evidence="8" id="KW-1133">Transmembrane helix</keyword>
<dbReference type="GO" id="GO:0006744">
    <property type="term" value="P:ubiquinone biosynthetic process"/>
    <property type="evidence" value="ECO:0007669"/>
    <property type="project" value="UniProtKB-UniPathway"/>
</dbReference>
<dbReference type="InterPro" id="IPR002938">
    <property type="entry name" value="FAD-bd"/>
</dbReference>
<dbReference type="GO" id="GO:0071949">
    <property type="term" value="F:FAD binding"/>
    <property type="evidence" value="ECO:0007669"/>
    <property type="project" value="InterPro"/>
</dbReference>
<comment type="cofactor">
    <cofactor evidence="1">
        <name>FAD</name>
        <dbReference type="ChEBI" id="CHEBI:57692"/>
    </cofactor>
</comment>
<comment type="pathway">
    <text evidence="2">Cofactor biosynthesis; ubiquinone biosynthesis.</text>
</comment>
<reference evidence="11" key="1">
    <citation type="submission" date="2017-08" db="EMBL/GenBank/DDBJ databases">
        <title>A dynamic microbial community with high functional redundancy inhabits the cold, oxic subseafloor aquifer.</title>
        <authorList>
            <person name="Tully B.J."/>
            <person name="Wheat C.G."/>
            <person name="Glazer B.T."/>
            <person name="Huber J.A."/>
        </authorList>
    </citation>
    <scope>NUCLEOTIDE SEQUENCE [LARGE SCALE GENOMIC DNA]</scope>
</reference>
<dbReference type="PANTHER" id="PTHR43876">
    <property type="entry name" value="UBIQUINONE BIOSYNTHESIS MONOOXYGENASE COQ6, MITOCHONDRIAL"/>
    <property type="match status" value="1"/>
</dbReference>
<keyword evidence="4" id="KW-0285">Flavoprotein</keyword>
<evidence type="ECO:0000256" key="6">
    <source>
        <dbReference type="ARBA" id="ARBA00023002"/>
    </source>
</evidence>
<dbReference type="InterPro" id="IPR011295">
    <property type="entry name" value="UbiH"/>
</dbReference>
<evidence type="ECO:0000256" key="4">
    <source>
        <dbReference type="ARBA" id="ARBA00022630"/>
    </source>
</evidence>
<dbReference type="InterPro" id="IPR010971">
    <property type="entry name" value="UbiH/COQ6"/>
</dbReference>
<evidence type="ECO:0000313" key="11">
    <source>
        <dbReference type="Proteomes" id="UP000228987"/>
    </source>
</evidence>
<dbReference type="GO" id="GO:0008681">
    <property type="term" value="F:2-octaprenyl-6-methoxyphenol hydroxylase activity"/>
    <property type="evidence" value="ECO:0007669"/>
    <property type="project" value="InterPro"/>
</dbReference>
<dbReference type="Proteomes" id="UP000228987">
    <property type="component" value="Unassembled WGS sequence"/>
</dbReference>
<dbReference type="NCBIfam" id="TIGR01984">
    <property type="entry name" value="UbiH"/>
    <property type="match status" value="1"/>
</dbReference>
<keyword evidence="7" id="KW-0503">Monooxygenase</keyword>
<comment type="caution">
    <text evidence="10">The sequence shown here is derived from an EMBL/GenBank/DDBJ whole genome shotgun (WGS) entry which is preliminary data.</text>
</comment>
<dbReference type="InterPro" id="IPR051205">
    <property type="entry name" value="UbiH/COQ6_monooxygenase"/>
</dbReference>
<dbReference type="EMBL" id="NVWI01000004">
    <property type="protein sequence ID" value="PCJ41777.1"/>
    <property type="molecule type" value="Genomic_DNA"/>
</dbReference>
<evidence type="ECO:0000256" key="3">
    <source>
        <dbReference type="ARBA" id="ARBA00005349"/>
    </source>
</evidence>
<dbReference type="SUPFAM" id="SSF51905">
    <property type="entry name" value="FAD/NAD(P)-binding domain"/>
    <property type="match status" value="1"/>
</dbReference>
<evidence type="ECO:0000256" key="8">
    <source>
        <dbReference type="SAM" id="Phobius"/>
    </source>
</evidence>
<proteinExistence type="inferred from homology"/>
<dbReference type="AlphaFoldDB" id="A0A2A5CD31"/>
<dbReference type="UniPathway" id="UPA00232"/>
<evidence type="ECO:0000259" key="9">
    <source>
        <dbReference type="Pfam" id="PF01494"/>
    </source>
</evidence>
<sequence>MADPQHTQHDQYDVVIIGGGMVGLSLACALQNFLHKNSAKKIANKTARVLLLESKPVKIDKVLQPGFDARSTVLSYGTVQYLESLGLWDELKTKAEAIKTIHISDQSHFGSAQIKAQETIFEEAVDALGVVVENQDLGLALNKTLLGARQIEVKSPVQVNLISHQAHSALLECQSGDEIFTIKTSLVVLADGGRSGLSEKLGIHRKQKNYDQVAIIANVAFSKAHNNVAYERFTPNGPLALLPLLNHDQNYRAALVWTQNAHEYKEIIKLSDEDFLVKLQEEFGQRLGTFLKVGERAAFPLSLQEAEEQIRHNLVLLGNVAHTLHPVAGQGFNLAFRDAMRLAENISRSMDMGENPGSYSRLQEYLDSTKFDQAKTIGFSHYLPQFFSSNQQALVWLRKFGLLSVDLLPPLKQTLSNQAMGVSDRMIKLV</sequence>
<dbReference type="Gene3D" id="3.50.50.60">
    <property type="entry name" value="FAD/NAD(P)-binding domain"/>
    <property type="match status" value="2"/>
</dbReference>